<accession>A0A1F6CDW8</accession>
<dbReference type="InterPro" id="IPR004386">
    <property type="entry name" value="Toxin_YafQ-like"/>
</dbReference>
<dbReference type="GO" id="GO:0004521">
    <property type="term" value="F:RNA endonuclease activity"/>
    <property type="evidence" value="ECO:0007669"/>
    <property type="project" value="TreeGrafter"/>
</dbReference>
<evidence type="ECO:0000313" key="3">
    <source>
        <dbReference type="EMBL" id="OGG47398.1"/>
    </source>
</evidence>
<evidence type="ECO:0008006" key="5">
    <source>
        <dbReference type="Google" id="ProtNLM"/>
    </source>
</evidence>
<gene>
    <name evidence="3" type="ORF">A2671_01105</name>
</gene>
<dbReference type="Pfam" id="PF15738">
    <property type="entry name" value="YafQ_toxin"/>
    <property type="match status" value="1"/>
</dbReference>
<comment type="caution">
    <text evidence="3">The sequence shown here is derived from an EMBL/GenBank/DDBJ whole genome shotgun (WGS) entry which is preliminary data.</text>
</comment>
<dbReference type="SUPFAM" id="SSF143011">
    <property type="entry name" value="RelE-like"/>
    <property type="match status" value="1"/>
</dbReference>
<dbReference type="GO" id="GO:0006415">
    <property type="term" value="P:translational termination"/>
    <property type="evidence" value="ECO:0007669"/>
    <property type="project" value="TreeGrafter"/>
</dbReference>
<dbReference type="GO" id="GO:0006402">
    <property type="term" value="P:mRNA catabolic process"/>
    <property type="evidence" value="ECO:0007669"/>
    <property type="project" value="TreeGrafter"/>
</dbReference>
<protein>
    <recommendedName>
        <fullName evidence="5">Addiction module toxin RelE</fullName>
    </recommendedName>
</protein>
<evidence type="ECO:0000256" key="2">
    <source>
        <dbReference type="PIRSR" id="PIRSR006156-1"/>
    </source>
</evidence>
<dbReference type="EMBL" id="MFKQ01000011">
    <property type="protein sequence ID" value="OGG47398.1"/>
    <property type="molecule type" value="Genomic_DNA"/>
</dbReference>
<evidence type="ECO:0000313" key="4">
    <source>
        <dbReference type="Proteomes" id="UP000178344"/>
    </source>
</evidence>
<dbReference type="PANTHER" id="PTHR40588:SF1">
    <property type="entry name" value="MRNA INTERFERASE TOXIN YAFQ"/>
    <property type="match status" value="1"/>
</dbReference>
<organism evidence="3 4">
    <name type="scientific">Candidatus Kaiserbacteria bacterium RIFCSPHIGHO2_01_FULL_49_13</name>
    <dbReference type="NCBI Taxonomy" id="1798477"/>
    <lineage>
        <taxon>Bacteria</taxon>
        <taxon>Candidatus Kaiseribacteriota</taxon>
    </lineage>
</organism>
<dbReference type="NCBIfam" id="TIGR02385">
    <property type="entry name" value="RelE_StbE"/>
    <property type="match status" value="1"/>
</dbReference>
<dbReference type="Proteomes" id="UP000178344">
    <property type="component" value="Unassembled WGS sequence"/>
</dbReference>
<proteinExistence type="predicted"/>
<dbReference type="AlphaFoldDB" id="A0A1F6CDW8"/>
<name>A0A1F6CDW8_9BACT</name>
<sequence>MYLIVASRDYKKSFAKLKASGKLKRQALDSLEEAVNTIANGKKLPPGYQDHQLSGELKRYRECHIKGDLRLQYQLHKQELILVLIDIGTHSALF</sequence>
<keyword evidence="1" id="KW-1277">Toxin-antitoxin system</keyword>
<feature type="active site" description="Proton donor" evidence="2">
    <location>
        <position position="90"/>
    </location>
</feature>
<dbReference type="InterPro" id="IPR035093">
    <property type="entry name" value="RelE/ParE_toxin_dom_sf"/>
</dbReference>
<dbReference type="InterPro" id="IPR007712">
    <property type="entry name" value="RelE/ParE_toxin"/>
</dbReference>
<dbReference type="Gene3D" id="3.30.2310.20">
    <property type="entry name" value="RelE-like"/>
    <property type="match status" value="1"/>
</dbReference>
<dbReference type="PIRSF" id="PIRSF006156">
    <property type="entry name" value="YafQ"/>
    <property type="match status" value="1"/>
</dbReference>
<reference evidence="3 4" key="1">
    <citation type="journal article" date="2016" name="Nat. Commun.">
        <title>Thousands of microbial genomes shed light on interconnected biogeochemical processes in an aquifer system.</title>
        <authorList>
            <person name="Anantharaman K."/>
            <person name="Brown C.T."/>
            <person name="Hug L.A."/>
            <person name="Sharon I."/>
            <person name="Castelle C.J."/>
            <person name="Probst A.J."/>
            <person name="Thomas B.C."/>
            <person name="Singh A."/>
            <person name="Wilkins M.J."/>
            <person name="Karaoz U."/>
            <person name="Brodie E.L."/>
            <person name="Williams K.H."/>
            <person name="Hubbard S.S."/>
            <person name="Banfield J.F."/>
        </authorList>
    </citation>
    <scope>NUCLEOTIDE SEQUENCE [LARGE SCALE GENOMIC DNA]</scope>
</reference>
<evidence type="ECO:0000256" key="1">
    <source>
        <dbReference type="ARBA" id="ARBA00022649"/>
    </source>
</evidence>
<dbReference type="PANTHER" id="PTHR40588">
    <property type="entry name" value="MRNA INTERFERASE TOXIN YAFQ"/>
    <property type="match status" value="1"/>
</dbReference>